<proteinExistence type="predicted"/>
<accession>A0A6G1LCP1</accession>
<dbReference type="PANTHER" id="PTHR28180:SF2">
    <property type="entry name" value="PEROXISOMAL PROTEIN 2"/>
    <property type="match status" value="1"/>
</dbReference>
<dbReference type="AlphaFoldDB" id="A0A6G1LCP1"/>
<dbReference type="InterPro" id="IPR052999">
    <property type="entry name" value="PTS1_Protein"/>
</dbReference>
<dbReference type="InterPro" id="IPR029032">
    <property type="entry name" value="AhpD-like"/>
</dbReference>
<dbReference type="EMBL" id="ML995824">
    <property type="protein sequence ID" value="KAF2770616.1"/>
    <property type="molecule type" value="Genomic_DNA"/>
</dbReference>
<protein>
    <recommendedName>
        <fullName evidence="3">Mitochondrial protein</fullName>
    </recommendedName>
</protein>
<evidence type="ECO:0000313" key="2">
    <source>
        <dbReference type="Proteomes" id="UP000799436"/>
    </source>
</evidence>
<evidence type="ECO:0008006" key="3">
    <source>
        <dbReference type="Google" id="ProtNLM"/>
    </source>
</evidence>
<sequence>MSKLSNSLKAFINAPHVRPNTTRAPKNIRSVYEKIAQDASSKQVGLPAWLTATTAATMTLNSPQSMLELYGLATSPSIKSSSKLRNHEIWTAELMREIGLKCIGLNGVPRTINTLGEFFSGLPASIQESLKQRKPRRHLTKNAIEQTTERGNKLWESVYRPFSQKLTDKLAQSHPDLPVFIIEGEYGALFSDPPSPSPDIPNVGRVLMSILAVSVLRTQTGVGPQVVSHIFGLRKAYEDGTAEAEEKVEGGEWLAGNEGSEWLLARVDEVVDAIGHNFAQGYGELKAKL</sequence>
<reference evidence="1" key="1">
    <citation type="journal article" date="2020" name="Stud. Mycol.">
        <title>101 Dothideomycetes genomes: a test case for predicting lifestyles and emergence of pathogens.</title>
        <authorList>
            <person name="Haridas S."/>
            <person name="Albert R."/>
            <person name="Binder M."/>
            <person name="Bloem J."/>
            <person name="Labutti K."/>
            <person name="Salamov A."/>
            <person name="Andreopoulos B."/>
            <person name="Baker S."/>
            <person name="Barry K."/>
            <person name="Bills G."/>
            <person name="Bluhm B."/>
            <person name="Cannon C."/>
            <person name="Castanera R."/>
            <person name="Culley D."/>
            <person name="Daum C."/>
            <person name="Ezra D."/>
            <person name="Gonzalez J."/>
            <person name="Henrissat B."/>
            <person name="Kuo A."/>
            <person name="Liang C."/>
            <person name="Lipzen A."/>
            <person name="Lutzoni F."/>
            <person name="Magnuson J."/>
            <person name="Mondo S."/>
            <person name="Nolan M."/>
            <person name="Ohm R."/>
            <person name="Pangilinan J."/>
            <person name="Park H.-J."/>
            <person name="Ramirez L."/>
            <person name="Alfaro M."/>
            <person name="Sun H."/>
            <person name="Tritt A."/>
            <person name="Yoshinaga Y."/>
            <person name="Zwiers L.-H."/>
            <person name="Turgeon B."/>
            <person name="Goodwin S."/>
            <person name="Spatafora J."/>
            <person name="Crous P."/>
            <person name="Grigoriev I."/>
        </authorList>
    </citation>
    <scope>NUCLEOTIDE SEQUENCE</scope>
    <source>
        <strain evidence="1">CBS 116005</strain>
    </source>
</reference>
<dbReference type="OrthoDB" id="5392202at2759"/>
<evidence type="ECO:0000313" key="1">
    <source>
        <dbReference type="EMBL" id="KAF2770616.1"/>
    </source>
</evidence>
<dbReference type="Proteomes" id="UP000799436">
    <property type="component" value="Unassembled WGS sequence"/>
</dbReference>
<organism evidence="1 2">
    <name type="scientific">Teratosphaeria nubilosa</name>
    <dbReference type="NCBI Taxonomy" id="161662"/>
    <lineage>
        <taxon>Eukaryota</taxon>
        <taxon>Fungi</taxon>
        <taxon>Dikarya</taxon>
        <taxon>Ascomycota</taxon>
        <taxon>Pezizomycotina</taxon>
        <taxon>Dothideomycetes</taxon>
        <taxon>Dothideomycetidae</taxon>
        <taxon>Mycosphaerellales</taxon>
        <taxon>Teratosphaeriaceae</taxon>
        <taxon>Teratosphaeria</taxon>
    </lineage>
</organism>
<keyword evidence="2" id="KW-1185">Reference proteome</keyword>
<name>A0A6G1LCP1_9PEZI</name>
<gene>
    <name evidence="1" type="ORF">EJ03DRAFT_59895</name>
</gene>
<dbReference type="Gene3D" id="1.20.1290.10">
    <property type="entry name" value="AhpD-like"/>
    <property type="match status" value="1"/>
</dbReference>
<dbReference type="PANTHER" id="PTHR28180">
    <property type="entry name" value="CONSERVED MITOCHONDRIAL PROTEIN-RELATED"/>
    <property type="match status" value="1"/>
</dbReference>